<reference evidence="2" key="1">
    <citation type="submission" date="2021-06" db="EMBL/GenBank/DDBJ databases">
        <title>Comparative genomics, transcriptomics and evolutionary studies reveal genomic signatures of adaptation to plant cell wall in hemibiotrophic fungi.</title>
        <authorList>
            <consortium name="DOE Joint Genome Institute"/>
            <person name="Baroncelli R."/>
            <person name="Diaz J.F."/>
            <person name="Benocci T."/>
            <person name="Peng M."/>
            <person name="Battaglia E."/>
            <person name="Haridas S."/>
            <person name="Andreopoulos W."/>
            <person name="Labutti K."/>
            <person name="Pangilinan J."/>
            <person name="Floch G.L."/>
            <person name="Makela M.R."/>
            <person name="Henrissat B."/>
            <person name="Grigoriev I.V."/>
            <person name="Crouch J.A."/>
            <person name="De Vries R.P."/>
            <person name="Sukno S.A."/>
            <person name="Thon M.R."/>
        </authorList>
    </citation>
    <scope>NUCLEOTIDE SEQUENCE</scope>
    <source>
        <strain evidence="2">CBS 102054</strain>
    </source>
</reference>
<dbReference type="Proteomes" id="UP001243989">
    <property type="component" value="Unassembled WGS sequence"/>
</dbReference>
<dbReference type="EMBL" id="JAHMHQ010000021">
    <property type="protein sequence ID" value="KAK1625122.1"/>
    <property type="molecule type" value="Genomic_DNA"/>
</dbReference>
<dbReference type="GeneID" id="85477659"/>
<organism evidence="2 3">
    <name type="scientific">Colletotrichum phormii</name>
    <dbReference type="NCBI Taxonomy" id="359342"/>
    <lineage>
        <taxon>Eukaryota</taxon>
        <taxon>Fungi</taxon>
        <taxon>Dikarya</taxon>
        <taxon>Ascomycota</taxon>
        <taxon>Pezizomycotina</taxon>
        <taxon>Sordariomycetes</taxon>
        <taxon>Hypocreomycetidae</taxon>
        <taxon>Glomerellales</taxon>
        <taxon>Glomerellaceae</taxon>
        <taxon>Colletotrichum</taxon>
        <taxon>Colletotrichum acutatum species complex</taxon>
    </lineage>
</organism>
<evidence type="ECO:0000313" key="3">
    <source>
        <dbReference type="Proteomes" id="UP001243989"/>
    </source>
</evidence>
<evidence type="ECO:0000313" key="2">
    <source>
        <dbReference type="EMBL" id="KAK1625122.1"/>
    </source>
</evidence>
<sequence>MPALGGCSGKGCERWTLEEGGKGSQKCSVREVGDHRMKRSESEVSGVKCERKYQAVKTGACSGTETGNKAKEADAGALLVVGLSDKPRWCESLRHYAYGGSRDRVSMSIGYRRASRMKARFPGYGENNHMGGWIRRRDARNKWERGLRCNSGVRGETETEHEIRHGKAARRHSAGADGGRTLLSRATATFTQIEDSTHLTRDGDWS</sequence>
<evidence type="ECO:0000256" key="1">
    <source>
        <dbReference type="SAM" id="MobiDB-lite"/>
    </source>
</evidence>
<feature type="compositionally biased region" description="Basic and acidic residues" evidence="1">
    <location>
        <begin position="156"/>
        <end position="165"/>
    </location>
</feature>
<accession>A0AAI9ZID6</accession>
<proteinExistence type="predicted"/>
<feature type="region of interest" description="Disordered" evidence="1">
    <location>
        <begin position="156"/>
        <end position="178"/>
    </location>
</feature>
<protein>
    <submittedName>
        <fullName evidence="2">Uncharacterized protein</fullName>
    </submittedName>
</protein>
<gene>
    <name evidence="2" type="ORF">BDP81DRAFT_453050</name>
</gene>
<comment type="caution">
    <text evidence="2">The sequence shown here is derived from an EMBL/GenBank/DDBJ whole genome shotgun (WGS) entry which is preliminary data.</text>
</comment>
<keyword evidence="3" id="KW-1185">Reference proteome</keyword>
<name>A0AAI9ZID6_9PEZI</name>
<dbReference type="RefSeq" id="XP_060441117.1">
    <property type="nucleotide sequence ID" value="XM_060592797.1"/>
</dbReference>
<dbReference type="AlphaFoldDB" id="A0AAI9ZID6"/>